<accession>A0ABT8RIP4</accession>
<dbReference type="InterPro" id="IPR024079">
    <property type="entry name" value="MetalloPept_cat_dom_sf"/>
</dbReference>
<keyword evidence="2" id="KW-1185">Reference proteome</keyword>
<dbReference type="GO" id="GO:0008237">
    <property type="term" value="F:metallopeptidase activity"/>
    <property type="evidence" value="ECO:0007669"/>
    <property type="project" value="UniProtKB-KW"/>
</dbReference>
<dbReference type="SUPFAM" id="SSF55486">
    <property type="entry name" value="Metalloproteases ('zincins'), catalytic domain"/>
    <property type="match status" value="1"/>
</dbReference>
<protein>
    <submittedName>
        <fullName evidence="1">M57 family metalloprotease</fullName>
    </submittedName>
</protein>
<dbReference type="Pfam" id="PF12388">
    <property type="entry name" value="Peptidase_M57"/>
    <property type="match status" value="1"/>
</dbReference>
<dbReference type="InterPro" id="IPR024653">
    <property type="entry name" value="Peptidase_M10/M27/M57"/>
</dbReference>
<proteinExistence type="predicted"/>
<reference evidence="1" key="1">
    <citation type="submission" date="2023-07" db="EMBL/GenBank/DDBJ databases">
        <title>The genome sequence of Rhodocytophaga aerolata KACC 12507.</title>
        <authorList>
            <person name="Zhang X."/>
        </authorList>
    </citation>
    <scope>NUCLEOTIDE SEQUENCE</scope>
    <source>
        <strain evidence="1">KACC 12507</strain>
    </source>
</reference>
<evidence type="ECO:0000313" key="1">
    <source>
        <dbReference type="EMBL" id="MDO1450552.1"/>
    </source>
</evidence>
<keyword evidence="1" id="KW-0645">Protease</keyword>
<evidence type="ECO:0000313" key="2">
    <source>
        <dbReference type="Proteomes" id="UP001168528"/>
    </source>
</evidence>
<gene>
    <name evidence="1" type="ORF">Q0590_30025</name>
</gene>
<keyword evidence="1" id="KW-0378">Hydrolase</keyword>
<dbReference type="PROSITE" id="PS51257">
    <property type="entry name" value="PROKAR_LIPOPROTEIN"/>
    <property type="match status" value="1"/>
</dbReference>
<keyword evidence="1" id="KW-0482">Metalloprotease</keyword>
<organism evidence="1 2">
    <name type="scientific">Rhodocytophaga aerolata</name>
    <dbReference type="NCBI Taxonomy" id="455078"/>
    <lineage>
        <taxon>Bacteria</taxon>
        <taxon>Pseudomonadati</taxon>
        <taxon>Bacteroidota</taxon>
        <taxon>Cytophagia</taxon>
        <taxon>Cytophagales</taxon>
        <taxon>Rhodocytophagaceae</taxon>
        <taxon>Rhodocytophaga</taxon>
    </lineage>
</organism>
<name>A0ABT8RIP4_9BACT</name>
<comment type="caution">
    <text evidence="1">The sequence shown here is derived from an EMBL/GenBank/DDBJ whole genome shotgun (WGS) entry which is preliminary data.</text>
</comment>
<sequence>MNKPNPLFYLPFVNKMCLFTFIWTSLIACQKKEEIAPTQGRMPTPSQTELSIEKLTQYLASTTGFDPTQIIYLATDSTFVINNDILAKESDVRERHSRSMVARTDQWRYNYLVSKANVTNIDYFFESTVPASWKTATLKSIQNWNAINGTSLYLRETTTRNSADVVIKLGYAAENWVARAYLPSYTGKAGFEITINSKYNSISESYKVFTMTHEMGHTFGLMHTDQNSGIFISGTPTKDANSVMNSVVLPWQAFTAGDIKAVQTIYP</sequence>
<dbReference type="Gene3D" id="3.40.390.10">
    <property type="entry name" value="Collagenase (Catalytic Domain)"/>
    <property type="match status" value="1"/>
</dbReference>
<dbReference type="RefSeq" id="WP_302041353.1">
    <property type="nucleotide sequence ID" value="NZ_JAUKPO010000032.1"/>
</dbReference>
<dbReference type="Proteomes" id="UP001168528">
    <property type="component" value="Unassembled WGS sequence"/>
</dbReference>
<dbReference type="EMBL" id="JAUKPO010000032">
    <property type="protein sequence ID" value="MDO1450552.1"/>
    <property type="molecule type" value="Genomic_DNA"/>
</dbReference>